<evidence type="ECO:0000256" key="1">
    <source>
        <dbReference type="ARBA" id="ARBA00004141"/>
    </source>
</evidence>
<dbReference type="InterPro" id="IPR002523">
    <property type="entry name" value="MgTranspt_CorA/ZnTranspt_ZntB"/>
</dbReference>
<evidence type="ECO:0000256" key="2">
    <source>
        <dbReference type="ARBA" id="ARBA00009765"/>
    </source>
</evidence>
<dbReference type="PANTHER" id="PTHR47891">
    <property type="entry name" value="TRANSPORTER-RELATED"/>
    <property type="match status" value="1"/>
</dbReference>
<evidence type="ECO:0000256" key="3">
    <source>
        <dbReference type="ARBA" id="ARBA00022692"/>
    </source>
</evidence>
<dbReference type="AlphaFoldDB" id="A0A369B422"/>
<dbReference type="GO" id="GO:0016020">
    <property type="term" value="C:membrane"/>
    <property type="evidence" value="ECO:0007669"/>
    <property type="project" value="UniProtKB-SubCell"/>
</dbReference>
<dbReference type="InterPro" id="IPR047199">
    <property type="entry name" value="CorA-like"/>
</dbReference>
<sequence length="328" mass="37545">MTHKPSGISKNMFERVILLIKMFKTINNELVCVEKIDDGVWVNLINPTEEEISNICDELKIDPEFVKSALDEEERSRIESEDGQILILVDIPIMENTGKNNTYSTLPLGIILTKESIITICLKETPIIYDFINKRVKSFYTYYKSRFVLQILFKNATYYLQYLRHIEKLSNRIENDLQKSMRNKELTQLLKLEKSLVYFSTSLKSNESVFEKMLKLDSIKKFEEDKDLLEDVIIENKQAIEMTNIYSSILSGMMDAFASIISNNLNMVMKSLTLITIALAIPTMISGYFGMNVPNSWEGSNVAFPVIVGGSILLSVLASVILIKKKLF</sequence>
<keyword evidence="4 6" id="KW-1133">Transmembrane helix</keyword>
<dbReference type="EMBL" id="QPJT01000012">
    <property type="protein sequence ID" value="RCX16065.1"/>
    <property type="molecule type" value="Genomic_DNA"/>
</dbReference>
<evidence type="ECO:0000256" key="5">
    <source>
        <dbReference type="ARBA" id="ARBA00023136"/>
    </source>
</evidence>
<evidence type="ECO:0000313" key="8">
    <source>
        <dbReference type="Proteomes" id="UP000253034"/>
    </source>
</evidence>
<evidence type="ECO:0000313" key="7">
    <source>
        <dbReference type="EMBL" id="RCX16065.1"/>
    </source>
</evidence>
<keyword evidence="8" id="KW-1185">Reference proteome</keyword>
<organism evidence="7 8">
    <name type="scientific">Anaerobacterium chartisolvens</name>
    <dbReference type="NCBI Taxonomy" id="1297424"/>
    <lineage>
        <taxon>Bacteria</taxon>
        <taxon>Bacillati</taxon>
        <taxon>Bacillota</taxon>
        <taxon>Clostridia</taxon>
        <taxon>Eubacteriales</taxon>
        <taxon>Oscillospiraceae</taxon>
        <taxon>Anaerobacterium</taxon>
    </lineage>
</organism>
<dbReference type="SUPFAM" id="SSF144083">
    <property type="entry name" value="Magnesium transport protein CorA, transmembrane region"/>
    <property type="match status" value="1"/>
</dbReference>
<comment type="similarity">
    <text evidence="2">Belongs to the CorA metal ion transporter (MIT) (TC 1.A.35) family.</text>
</comment>
<evidence type="ECO:0000256" key="6">
    <source>
        <dbReference type="SAM" id="Phobius"/>
    </source>
</evidence>
<dbReference type="GO" id="GO:0046873">
    <property type="term" value="F:metal ion transmembrane transporter activity"/>
    <property type="evidence" value="ECO:0007669"/>
    <property type="project" value="InterPro"/>
</dbReference>
<comment type="subcellular location">
    <subcellularLocation>
        <location evidence="1">Membrane</location>
        <topology evidence="1">Multi-pass membrane protein</topology>
    </subcellularLocation>
</comment>
<feature type="transmembrane region" description="Helical" evidence="6">
    <location>
        <begin position="272"/>
        <end position="290"/>
    </location>
</feature>
<dbReference type="CDD" id="cd12827">
    <property type="entry name" value="EcCorA_ZntB-like_u2"/>
    <property type="match status" value="1"/>
</dbReference>
<dbReference type="InterPro" id="IPR045863">
    <property type="entry name" value="CorA_TM1_TM2"/>
</dbReference>
<accession>A0A369B422</accession>
<dbReference type="Pfam" id="PF01544">
    <property type="entry name" value="CorA"/>
    <property type="match status" value="1"/>
</dbReference>
<proteinExistence type="inferred from homology"/>
<dbReference type="Gene3D" id="3.30.460.20">
    <property type="entry name" value="CorA soluble domain-like"/>
    <property type="match status" value="1"/>
</dbReference>
<keyword evidence="3 6" id="KW-0812">Transmembrane</keyword>
<feature type="transmembrane region" description="Helical" evidence="6">
    <location>
        <begin position="302"/>
        <end position="323"/>
    </location>
</feature>
<gene>
    <name evidence="7" type="ORF">DFR58_11247</name>
</gene>
<keyword evidence="5 6" id="KW-0472">Membrane</keyword>
<dbReference type="SUPFAM" id="SSF143865">
    <property type="entry name" value="CorA soluble domain-like"/>
    <property type="match status" value="1"/>
</dbReference>
<reference evidence="7 8" key="1">
    <citation type="submission" date="2018-07" db="EMBL/GenBank/DDBJ databases">
        <title>Genomic Encyclopedia of Type Strains, Phase IV (KMG-IV): sequencing the most valuable type-strain genomes for metagenomic binning, comparative biology and taxonomic classification.</title>
        <authorList>
            <person name="Goeker M."/>
        </authorList>
    </citation>
    <scope>NUCLEOTIDE SEQUENCE [LARGE SCALE GENOMIC DNA]</scope>
    <source>
        <strain evidence="7 8">DSM 27016</strain>
    </source>
</reference>
<dbReference type="Gene3D" id="1.20.58.340">
    <property type="entry name" value="Magnesium transport protein CorA, transmembrane region"/>
    <property type="match status" value="2"/>
</dbReference>
<evidence type="ECO:0000256" key="4">
    <source>
        <dbReference type="ARBA" id="ARBA00022989"/>
    </source>
</evidence>
<protein>
    <submittedName>
        <fullName evidence="7">Magnesium transporter</fullName>
    </submittedName>
</protein>
<dbReference type="PANTHER" id="PTHR47891:SF2">
    <property type="entry name" value="MAGNESIUM AND COBALT TRANSPORTER"/>
    <property type="match status" value="1"/>
</dbReference>
<dbReference type="Proteomes" id="UP000253034">
    <property type="component" value="Unassembled WGS sequence"/>
</dbReference>
<name>A0A369B422_9FIRM</name>
<comment type="caution">
    <text evidence="7">The sequence shown here is derived from an EMBL/GenBank/DDBJ whole genome shotgun (WGS) entry which is preliminary data.</text>
</comment>
<dbReference type="InterPro" id="IPR045861">
    <property type="entry name" value="CorA_cytoplasmic_dom"/>
</dbReference>